<dbReference type="GO" id="GO:0007129">
    <property type="term" value="P:homologous chromosome pairing at meiosis"/>
    <property type="evidence" value="ECO:0007669"/>
    <property type="project" value="TreeGrafter"/>
</dbReference>
<dbReference type="AlphaFoldDB" id="A0A6A5E1K2"/>
<evidence type="ECO:0000256" key="1">
    <source>
        <dbReference type="SAM" id="Coils"/>
    </source>
</evidence>
<dbReference type="GO" id="GO:0007283">
    <property type="term" value="P:spermatogenesis"/>
    <property type="evidence" value="ECO:0007669"/>
    <property type="project" value="TreeGrafter"/>
</dbReference>
<evidence type="ECO:0008006" key="5">
    <source>
        <dbReference type="Google" id="ProtNLM"/>
    </source>
</evidence>
<dbReference type="PANTHER" id="PTHR35449">
    <property type="entry name" value="PROTEIN SIX6OS1"/>
    <property type="match status" value="1"/>
</dbReference>
<dbReference type="GO" id="GO:0000801">
    <property type="term" value="C:central element"/>
    <property type="evidence" value="ECO:0007669"/>
    <property type="project" value="TreeGrafter"/>
</dbReference>
<dbReference type="Pfam" id="PF15676">
    <property type="entry name" value="S6OS1"/>
    <property type="match status" value="1"/>
</dbReference>
<organism evidence="3 4">
    <name type="scientific">Perca fluviatilis</name>
    <name type="common">European perch</name>
    <dbReference type="NCBI Taxonomy" id="8168"/>
    <lineage>
        <taxon>Eukaryota</taxon>
        <taxon>Metazoa</taxon>
        <taxon>Chordata</taxon>
        <taxon>Craniata</taxon>
        <taxon>Vertebrata</taxon>
        <taxon>Euteleostomi</taxon>
        <taxon>Actinopterygii</taxon>
        <taxon>Neopterygii</taxon>
        <taxon>Teleostei</taxon>
        <taxon>Neoteleostei</taxon>
        <taxon>Acanthomorphata</taxon>
        <taxon>Eupercaria</taxon>
        <taxon>Perciformes</taxon>
        <taxon>Percoidei</taxon>
        <taxon>Percidae</taxon>
        <taxon>Percinae</taxon>
        <taxon>Perca</taxon>
    </lineage>
</organism>
<dbReference type="Proteomes" id="UP000465112">
    <property type="component" value="Chromosome 12"/>
</dbReference>
<feature type="compositionally biased region" description="Acidic residues" evidence="2">
    <location>
        <begin position="303"/>
        <end position="327"/>
    </location>
</feature>
<evidence type="ECO:0000313" key="3">
    <source>
        <dbReference type="EMBL" id="KAF1382457.1"/>
    </source>
</evidence>
<dbReference type="PANTHER" id="PTHR35449:SF1">
    <property type="entry name" value="PROTEIN SIX6OS1"/>
    <property type="match status" value="1"/>
</dbReference>
<comment type="caution">
    <text evidence="3">The sequence shown here is derived from an EMBL/GenBank/DDBJ whole genome shotgun (WGS) entry which is preliminary data.</text>
</comment>
<dbReference type="OrthoDB" id="8961345at2759"/>
<feature type="region of interest" description="Disordered" evidence="2">
    <location>
        <begin position="450"/>
        <end position="471"/>
    </location>
</feature>
<keyword evidence="4" id="KW-1185">Reference proteome</keyword>
<feature type="region of interest" description="Disordered" evidence="2">
    <location>
        <begin position="303"/>
        <end position="328"/>
    </location>
</feature>
<dbReference type="InterPro" id="IPR031380">
    <property type="entry name" value="SIX6OS1"/>
</dbReference>
<evidence type="ECO:0000256" key="2">
    <source>
        <dbReference type="SAM" id="MobiDB-lite"/>
    </source>
</evidence>
<feature type="coiled-coil region" evidence="1">
    <location>
        <begin position="97"/>
        <end position="161"/>
    </location>
</feature>
<protein>
    <recommendedName>
        <fullName evidence="5">Protein SIX6OS1</fullName>
    </recommendedName>
</protein>
<accession>A0A6A5E1K2</accession>
<dbReference type="GO" id="GO:0010705">
    <property type="term" value="P:meiotic DNA double-strand break processing involved in reciprocal meiotic recombination"/>
    <property type="evidence" value="ECO:0007669"/>
    <property type="project" value="TreeGrafter"/>
</dbReference>
<reference evidence="3 4" key="1">
    <citation type="submission" date="2019-06" db="EMBL/GenBank/DDBJ databases">
        <title>A chromosome-scale genome assembly of the European perch, Perca fluviatilis.</title>
        <authorList>
            <person name="Roques C."/>
            <person name="Zahm M."/>
            <person name="Cabau C."/>
            <person name="Klopp C."/>
            <person name="Bouchez O."/>
            <person name="Donnadieu C."/>
            <person name="Kuhl H."/>
            <person name="Gislard M."/>
            <person name="Guendouz S."/>
            <person name="Journot L."/>
            <person name="Haffray P."/>
            <person name="Bestin A."/>
            <person name="Morvezen R."/>
            <person name="Feron R."/>
            <person name="Wen M."/>
            <person name="Jouanno E."/>
            <person name="Herpin A."/>
            <person name="Schartl M."/>
            <person name="Postlethwait J."/>
            <person name="Schaerlinger B."/>
            <person name="Chardard D."/>
            <person name="Lecocq T."/>
            <person name="Poncet C."/>
            <person name="Jaffrelo L."/>
            <person name="Lampietro C."/>
            <person name="Guiguen Y."/>
        </authorList>
    </citation>
    <scope>NUCLEOTIDE SEQUENCE [LARGE SCALE GENOMIC DNA]</scope>
    <source>
        <tissue evidence="3">Blood</tissue>
    </source>
</reference>
<feature type="region of interest" description="Disordered" evidence="2">
    <location>
        <begin position="174"/>
        <end position="211"/>
    </location>
</feature>
<name>A0A6A5E1K2_PERFL</name>
<keyword evidence="1" id="KW-0175">Coiled coil</keyword>
<evidence type="ECO:0000313" key="4">
    <source>
        <dbReference type="Proteomes" id="UP000465112"/>
    </source>
</evidence>
<proteinExistence type="predicted"/>
<sequence length="471" mass="53650">MNDQYSLNVNNIDSLLFQFALQTRELSQKKNDINQQIKVCRADTAERRSYIETIHRDIKKLEEEIRVKQSTVIHNKANARSMKATNSLLLQYEQTLKAELESRKASYNHDMEVYEERIASYRKTFQLHKEYYYQNTLAQKLLVLQAEKEEIECRIKTCDEQITMKLKELDHLAGPAVDSSPDEKLPDSVSGQQHIAEPEKQLDSQTEEESNFSIDISSLHLNQTKILQNGHRTFVEANAEEIHEENMVQHTTACSPSPEEESNELWSCHPLDEETQPDEMHTEEQETGQEDQVLQSNVSVMEEAEEDEVEEKVVIDEEQTPSEEDNEGVTAFTHSSSQETIPQSSPAEMTAVPSTPSFPFNFSHASSPHQGTSDTKSPAFLFSLNSDPSTSGFSGFGFDVCSSQDEESSFTFTGPFFNEKKTTESKSSACPEFLFGQPEQIEDFQFAFTPKSPQTTNKDTTRDDFPFSFNF</sequence>
<dbReference type="GO" id="GO:0048477">
    <property type="term" value="P:oogenesis"/>
    <property type="evidence" value="ECO:0007669"/>
    <property type="project" value="TreeGrafter"/>
</dbReference>
<dbReference type="EMBL" id="VHII01000012">
    <property type="protein sequence ID" value="KAF1382457.1"/>
    <property type="molecule type" value="Genomic_DNA"/>
</dbReference>
<gene>
    <name evidence="3" type="ORF">PFLUV_G00143980</name>
</gene>